<dbReference type="InterPro" id="IPR036236">
    <property type="entry name" value="Znf_C2H2_sf"/>
</dbReference>
<dbReference type="PANTHER" id="PTHR46786">
    <property type="entry name" value="ZINC FINGER MATRIN-TYPE PROTEIN 3"/>
    <property type="match status" value="1"/>
</dbReference>
<dbReference type="OrthoDB" id="434647at2759"/>
<dbReference type="InterPro" id="IPR052644">
    <property type="entry name" value="ZMAT3"/>
</dbReference>
<feature type="domain" description="C2H2-type" evidence="1">
    <location>
        <begin position="390"/>
        <end position="412"/>
    </location>
</feature>
<protein>
    <submittedName>
        <fullName evidence="2">CG1231</fullName>
    </submittedName>
</protein>
<dbReference type="GO" id="GO:0003676">
    <property type="term" value="F:nucleic acid binding"/>
    <property type="evidence" value="ECO:0007669"/>
    <property type="project" value="InterPro"/>
</dbReference>
<dbReference type="SMART" id="SM00451">
    <property type="entry name" value="ZnF_U1"/>
    <property type="match status" value="4"/>
</dbReference>
<dbReference type="SMART" id="SM00355">
    <property type="entry name" value="ZnF_C2H2"/>
    <property type="match status" value="4"/>
</dbReference>
<dbReference type="SUPFAM" id="SSF57667">
    <property type="entry name" value="beta-beta-alpha zinc fingers"/>
    <property type="match status" value="4"/>
</dbReference>
<dbReference type="PROSITE" id="PS00028">
    <property type="entry name" value="ZINC_FINGER_C2H2_1"/>
    <property type="match status" value="2"/>
</dbReference>
<name>A0A0M4E832_DROBS</name>
<proteinExistence type="predicted"/>
<organism evidence="2 3">
    <name type="scientific">Drosophila busckii</name>
    <name type="common">Fruit fly</name>
    <dbReference type="NCBI Taxonomy" id="30019"/>
    <lineage>
        <taxon>Eukaryota</taxon>
        <taxon>Metazoa</taxon>
        <taxon>Ecdysozoa</taxon>
        <taxon>Arthropoda</taxon>
        <taxon>Hexapoda</taxon>
        <taxon>Insecta</taxon>
        <taxon>Pterygota</taxon>
        <taxon>Neoptera</taxon>
        <taxon>Endopterygota</taxon>
        <taxon>Diptera</taxon>
        <taxon>Brachycera</taxon>
        <taxon>Muscomorpha</taxon>
        <taxon>Ephydroidea</taxon>
        <taxon>Drosophilidae</taxon>
        <taxon>Drosophila</taxon>
    </lineage>
</organism>
<dbReference type="Proteomes" id="UP000494163">
    <property type="component" value="Chromosome 2L"/>
</dbReference>
<gene>
    <name evidence="2" type="ORF">Dbus_chr2Lg186</name>
</gene>
<dbReference type="EMBL" id="CP012523">
    <property type="protein sequence ID" value="ALC38101.1"/>
    <property type="molecule type" value="Genomic_DNA"/>
</dbReference>
<dbReference type="GO" id="GO:0008270">
    <property type="term" value="F:zinc ion binding"/>
    <property type="evidence" value="ECO:0007669"/>
    <property type="project" value="InterPro"/>
</dbReference>
<reference evidence="2 3" key="1">
    <citation type="submission" date="2015-08" db="EMBL/GenBank/DDBJ databases">
        <title>Ancestral chromatin configuration constrains chromatin evolution on differentiating sex chromosomes in Drosophila.</title>
        <authorList>
            <person name="Zhou Q."/>
            <person name="Bachtrog D."/>
        </authorList>
    </citation>
    <scope>NUCLEOTIDE SEQUENCE [LARGE SCALE GENOMIC DNA]</scope>
    <source>
        <tissue evidence="2">Whole larvae</tissue>
    </source>
</reference>
<dbReference type="Gene3D" id="3.30.160.60">
    <property type="entry name" value="Classic Zinc Finger"/>
    <property type="match status" value="4"/>
</dbReference>
<evidence type="ECO:0000313" key="2">
    <source>
        <dbReference type="EMBL" id="ALC38101.1"/>
    </source>
</evidence>
<keyword evidence="3" id="KW-1185">Reference proteome</keyword>
<dbReference type="PANTHER" id="PTHR46786:SF1">
    <property type="entry name" value="ZINC FINGER MATRIN-TYPE PROTEIN 3"/>
    <property type="match status" value="1"/>
</dbReference>
<dbReference type="InterPro" id="IPR003604">
    <property type="entry name" value="Matrin/U1-like-C_Znf_C2H2"/>
</dbReference>
<dbReference type="AlphaFoldDB" id="A0A0M4E832"/>
<evidence type="ECO:0000259" key="1">
    <source>
        <dbReference type="PROSITE" id="PS00028"/>
    </source>
</evidence>
<sequence length="511" mass="58666">MLARHLPMNQRGAPSVHERIALQCARNISQLAIALPKPRTQTGHLPVLVEVRRPDEDIVYRYQVNLWPSAQDRNNQQQIHADEARALSQFLNLPCLLHHEPLAPAAELPQLVMMQESLHFVHHRQSQQEAITTLNYMPSAIAAKKATRDHFMAVLHQQQPSPLAHQVLWANSKPATRHKRQASTQQAAVGPPRISLKQSAEQQLMVAAHRERLSNWQAHLPQVADYSEYLLLQRELAQRQQQQAQQLEQQKYERILKESLDSTQLPLELQALFAWESCSLCHTTMRTMRNALDHYLSRAHLRRVDSWLIRCSFVKDQLSDKMMRHLRSTGPAVLHCDLCDLKLTSVVHARQHFCGRRHRLVERQVIQPNGEGYYDRSGRWVRTNDKWLMCQLCDVIVTSESQLSLHRAGLRHRKRERSALPHTPCGPYDGSYVYRVTSHGLLEPLNPAGYYLGAVAATQDVRRLSDLNAAFYCEVCNITLNHLKSVKQHEAGRVHNKRLGRLTQQAAGYMS</sequence>
<dbReference type="InterPro" id="IPR013087">
    <property type="entry name" value="Znf_C2H2_type"/>
</dbReference>
<evidence type="ECO:0000313" key="3">
    <source>
        <dbReference type="Proteomes" id="UP000494163"/>
    </source>
</evidence>
<feature type="domain" description="C2H2-type" evidence="1">
    <location>
        <begin position="473"/>
        <end position="495"/>
    </location>
</feature>
<dbReference type="Pfam" id="PF12874">
    <property type="entry name" value="zf-met"/>
    <property type="match status" value="3"/>
</dbReference>
<dbReference type="STRING" id="30019.A0A0M4E832"/>
<accession>A0A0M4E832</accession>